<dbReference type="AlphaFoldDB" id="A0A844XWA2"/>
<dbReference type="Gene3D" id="3.40.50.150">
    <property type="entry name" value="Vaccinia Virus protein VP39"/>
    <property type="match status" value="1"/>
</dbReference>
<proteinExistence type="predicted"/>
<feature type="compositionally biased region" description="Basic and acidic residues" evidence="1">
    <location>
        <begin position="83"/>
        <end position="94"/>
    </location>
</feature>
<dbReference type="OrthoDB" id="9806213at2"/>
<dbReference type="Proteomes" id="UP000448199">
    <property type="component" value="Unassembled WGS sequence"/>
</dbReference>
<dbReference type="SUPFAM" id="SSF53335">
    <property type="entry name" value="S-adenosyl-L-methionine-dependent methyltransferases"/>
    <property type="match status" value="1"/>
</dbReference>
<evidence type="ECO:0000313" key="3">
    <source>
        <dbReference type="Proteomes" id="UP000448199"/>
    </source>
</evidence>
<dbReference type="RefSeq" id="WP_160729059.1">
    <property type="nucleotide sequence ID" value="NZ_WTYC01000014.1"/>
</dbReference>
<protein>
    <recommendedName>
        <fullName evidence="4">SAM-dependent methyltransferase</fullName>
    </recommendedName>
</protein>
<evidence type="ECO:0000256" key="1">
    <source>
        <dbReference type="SAM" id="MobiDB-lite"/>
    </source>
</evidence>
<reference evidence="2 3" key="1">
    <citation type="submission" date="2019-12" db="EMBL/GenBank/DDBJ databases">
        <title>Genomic-based taxomic classification of the family Erythrobacteraceae.</title>
        <authorList>
            <person name="Xu L."/>
        </authorList>
    </citation>
    <scope>NUCLEOTIDE SEQUENCE [LARGE SCALE GENOMIC DNA]</scope>
    <source>
        <strain evidence="2 3">DSM 17792</strain>
    </source>
</reference>
<dbReference type="InterPro" id="IPR029063">
    <property type="entry name" value="SAM-dependent_MTases_sf"/>
</dbReference>
<keyword evidence="3" id="KW-1185">Reference proteome</keyword>
<evidence type="ECO:0008006" key="4">
    <source>
        <dbReference type="Google" id="ProtNLM"/>
    </source>
</evidence>
<accession>A0A844XWA2</accession>
<comment type="caution">
    <text evidence="2">The sequence shown here is derived from an EMBL/GenBank/DDBJ whole genome shotgun (WGS) entry which is preliminary data.</text>
</comment>
<gene>
    <name evidence="2" type="ORF">GRI69_15415</name>
</gene>
<evidence type="ECO:0000313" key="2">
    <source>
        <dbReference type="EMBL" id="MXO49639.1"/>
    </source>
</evidence>
<dbReference type="PRINTS" id="PR00507">
    <property type="entry name" value="N12N6MTFRASE"/>
</dbReference>
<sequence length="388" mass="42703">MDAYKNSPLNLEEAHKFVAALAAVVGSGAPRELLNRSEANLIAVPEGEELGLHEEGYTCERDVVAADLRPGADSADQAGHSSNRHDISSSEDRLRPEISSLKRAKARRLDQFYTRGDVVKALLDWYRVKRIEHDLCRFQRTRIIEPSAGTGAFLRMLPLGSVGYDLDPKASKIVQGDFLAMPLPADEPLLVIGNPPFGKNASMAIRFFNHAAAAASVIAFIVPLTFQKVSVQNRLDFSFYLLDEIPVPKDAFIFEGERKHVPAVFQIWVRQSSPRQKLTLPTSHPDFEFLPAGQANKANFAIQRVGANAGMVHRNFNLSSSSHYFIKATSTVEAIMRELDLASIARRTSGNPSLSKGELVESYAKAISGKRSSIRNHALNSGRLCDHG</sequence>
<name>A0A844XWA2_9SPHN</name>
<dbReference type="EMBL" id="WTYC01000014">
    <property type="protein sequence ID" value="MXO49639.1"/>
    <property type="molecule type" value="Genomic_DNA"/>
</dbReference>
<organism evidence="2 3">
    <name type="scientific">Qipengyuania vulgaris</name>
    <dbReference type="NCBI Taxonomy" id="291985"/>
    <lineage>
        <taxon>Bacteria</taxon>
        <taxon>Pseudomonadati</taxon>
        <taxon>Pseudomonadota</taxon>
        <taxon>Alphaproteobacteria</taxon>
        <taxon>Sphingomonadales</taxon>
        <taxon>Erythrobacteraceae</taxon>
        <taxon>Qipengyuania</taxon>
    </lineage>
</organism>
<feature type="region of interest" description="Disordered" evidence="1">
    <location>
        <begin position="71"/>
        <end position="94"/>
    </location>
</feature>